<feature type="transmembrane region" description="Helical" evidence="1">
    <location>
        <begin position="96"/>
        <end position="116"/>
    </location>
</feature>
<keyword evidence="1" id="KW-1133">Transmembrane helix</keyword>
<evidence type="ECO:0000313" key="2">
    <source>
        <dbReference type="EMBL" id="ETD05687.1"/>
    </source>
</evidence>
<dbReference type="EMBL" id="AVFE01000002">
    <property type="protein sequence ID" value="ETD05687.1"/>
    <property type="molecule type" value="Genomic_DNA"/>
</dbReference>
<dbReference type="PATRIC" id="fig|1380772.3.peg.225"/>
<keyword evidence="1" id="KW-0812">Transmembrane</keyword>
<reference evidence="2 3" key="1">
    <citation type="submission" date="2013-07" db="EMBL/GenBank/DDBJ databases">
        <title>Isolation of Lactococcus garvieae strain TRF1 from the fecal material of a timber rattlesnake.</title>
        <authorList>
            <person name="McLaughlin R.W."/>
            <person name="Cochran P.A."/>
            <person name="Dowd S.E."/>
        </authorList>
    </citation>
    <scope>NUCLEOTIDE SEQUENCE [LARGE SCALE GENOMIC DNA]</scope>
    <source>
        <strain evidence="2 3">TRF1</strain>
    </source>
</reference>
<name>V8ASZ0_9LACT</name>
<evidence type="ECO:0000256" key="1">
    <source>
        <dbReference type="SAM" id="Phobius"/>
    </source>
</evidence>
<gene>
    <name evidence="2" type="ORF">N568_0101040</name>
</gene>
<keyword evidence="1" id="KW-0472">Membrane</keyword>
<dbReference type="AlphaFoldDB" id="V8ASZ0"/>
<comment type="caution">
    <text evidence="2">The sequence shown here is derived from an EMBL/GenBank/DDBJ whole genome shotgun (WGS) entry which is preliminary data.</text>
</comment>
<accession>V8ASZ0</accession>
<sequence length="426" mass="50086">MINQLKNNYIYILLIIINSVLIKLTWNNKLILLVTINILLQLLLFFQHNKKLKDLKIFILIYFLSLISVGIVEYFWLFRYFDVETGKKLVPLQSLVSPTVTTLGLIITVGISYMTIRFNQKKQEMDLIYSLIKDQKNLITEEILETGRAIKNRCKAELNPSNIAYIRIVKYLKDNQNLLPTSEFKKISSRDIELMVLTSWNQYVFPKQKNILKKSRIAESHLLKEKNIKNNKLSMYNRIASTLFNTESSEFIFKNDSLLVSEVTKDITYDESVEIINNIYRIQYYKLGHLFKHFHRIIRLILEGIISNDKRIQKELLGILRAQFPEEMLILIYYNASYTYRGYGLGCLLQGTKFFGDESDFNRNIDSEEQKERTHISSSNFYFPQYDQMIISKVYGSGDLLGVPKKNKEKFETDFIELLRGLTENE</sequence>
<protein>
    <submittedName>
        <fullName evidence="2">Uncharacterized protein</fullName>
    </submittedName>
</protein>
<evidence type="ECO:0000313" key="3">
    <source>
        <dbReference type="Proteomes" id="UP000018692"/>
    </source>
</evidence>
<feature type="transmembrane region" description="Helical" evidence="1">
    <location>
        <begin position="7"/>
        <end position="24"/>
    </location>
</feature>
<feature type="transmembrane region" description="Helical" evidence="1">
    <location>
        <begin position="30"/>
        <end position="46"/>
    </location>
</feature>
<proteinExistence type="predicted"/>
<organism evidence="2 3">
    <name type="scientific">Lactococcus garvieae TRF1</name>
    <dbReference type="NCBI Taxonomy" id="1380772"/>
    <lineage>
        <taxon>Bacteria</taxon>
        <taxon>Bacillati</taxon>
        <taxon>Bacillota</taxon>
        <taxon>Bacilli</taxon>
        <taxon>Lactobacillales</taxon>
        <taxon>Streptococcaceae</taxon>
        <taxon>Lactococcus</taxon>
    </lineage>
</organism>
<feature type="transmembrane region" description="Helical" evidence="1">
    <location>
        <begin position="58"/>
        <end position="76"/>
    </location>
</feature>
<dbReference type="Proteomes" id="UP000018692">
    <property type="component" value="Unassembled WGS sequence"/>
</dbReference>